<dbReference type="PRINTS" id="PR00176">
    <property type="entry name" value="NANEUSMPORT"/>
</dbReference>
<dbReference type="EMBL" id="JARQWQ010000118">
    <property type="protein sequence ID" value="KAK2549901.1"/>
    <property type="molecule type" value="Genomic_DNA"/>
</dbReference>
<evidence type="ECO:0000256" key="2">
    <source>
        <dbReference type="ARBA" id="ARBA00022448"/>
    </source>
</evidence>
<organism evidence="8 9">
    <name type="scientific">Acropora cervicornis</name>
    <name type="common">Staghorn coral</name>
    <dbReference type="NCBI Taxonomy" id="6130"/>
    <lineage>
        <taxon>Eukaryota</taxon>
        <taxon>Metazoa</taxon>
        <taxon>Cnidaria</taxon>
        <taxon>Anthozoa</taxon>
        <taxon>Hexacorallia</taxon>
        <taxon>Scleractinia</taxon>
        <taxon>Astrocoeniina</taxon>
        <taxon>Acroporidae</taxon>
        <taxon>Acropora</taxon>
    </lineage>
</organism>
<protein>
    <submittedName>
        <fullName evidence="8">Sodium- and chloride-dependent GABA transporter 3</fullName>
    </submittedName>
</protein>
<dbReference type="Proteomes" id="UP001249851">
    <property type="component" value="Unassembled WGS sequence"/>
</dbReference>
<dbReference type="GO" id="GO:0046872">
    <property type="term" value="F:metal ion binding"/>
    <property type="evidence" value="ECO:0007669"/>
    <property type="project" value="UniProtKB-KW"/>
</dbReference>
<comment type="caution">
    <text evidence="8">The sequence shown here is derived from an EMBL/GenBank/DDBJ whole genome shotgun (WGS) entry which is preliminary data.</text>
</comment>
<dbReference type="PANTHER" id="PTHR11616">
    <property type="entry name" value="SODIUM/CHLORIDE DEPENDENT TRANSPORTER"/>
    <property type="match status" value="1"/>
</dbReference>
<dbReference type="AlphaFoldDB" id="A0AAD9UU04"/>
<evidence type="ECO:0000256" key="4">
    <source>
        <dbReference type="ARBA" id="ARBA00022989"/>
    </source>
</evidence>
<keyword evidence="6" id="KW-0915">Sodium</keyword>
<comment type="subcellular location">
    <subcellularLocation>
        <location evidence="1">Membrane</location>
        <topology evidence="1">Multi-pass membrane protein</topology>
    </subcellularLocation>
</comment>
<feature type="transmembrane region" description="Helical" evidence="7">
    <location>
        <begin position="52"/>
        <end position="77"/>
    </location>
</feature>
<evidence type="ECO:0000256" key="3">
    <source>
        <dbReference type="ARBA" id="ARBA00022692"/>
    </source>
</evidence>
<evidence type="ECO:0000256" key="5">
    <source>
        <dbReference type="ARBA" id="ARBA00023136"/>
    </source>
</evidence>
<dbReference type="InterPro" id="IPR000175">
    <property type="entry name" value="Na/ntran_symport"/>
</dbReference>
<evidence type="ECO:0000256" key="1">
    <source>
        <dbReference type="ARBA" id="ARBA00004141"/>
    </source>
</evidence>
<name>A0AAD9UU04_ACRCE</name>
<accession>A0AAD9UU04</accession>
<dbReference type="SUPFAM" id="SSF161070">
    <property type="entry name" value="SNF-like"/>
    <property type="match status" value="1"/>
</dbReference>
<dbReference type="Pfam" id="PF00209">
    <property type="entry name" value="SNF"/>
    <property type="match status" value="1"/>
</dbReference>
<gene>
    <name evidence="8" type="ORF">P5673_029498</name>
</gene>
<feature type="binding site" evidence="6">
    <location>
        <position position="22"/>
    </location>
    <ligand>
        <name>Na(+)</name>
        <dbReference type="ChEBI" id="CHEBI:29101"/>
        <label>1</label>
    </ligand>
</feature>
<keyword evidence="9" id="KW-1185">Reference proteome</keyword>
<dbReference type="GO" id="GO:0006865">
    <property type="term" value="P:amino acid transport"/>
    <property type="evidence" value="ECO:0007669"/>
    <property type="project" value="TreeGrafter"/>
</dbReference>
<keyword evidence="6" id="KW-0479">Metal-binding</keyword>
<dbReference type="InterPro" id="IPR037272">
    <property type="entry name" value="SNS_sf"/>
</dbReference>
<keyword evidence="4 7" id="KW-1133">Transmembrane helix</keyword>
<evidence type="ECO:0000256" key="7">
    <source>
        <dbReference type="SAM" id="Phobius"/>
    </source>
</evidence>
<sequence length="260" mass="30041">MPVAPLWSILFFFMVILLGLDSENEFVGVEGFVTAIVDLFPYQLRRGHRKELFIALCSVIWYLIGLSMVMEGGMYVFQLFDSYSASGSALLWVSVFQSIAIGWVYGGDRFYDNMTSMFGFRINPWIKWCWKYCAPLFCMGIFIFSLATYKPLKYNNYKYPAWGEAIGWCMALSSILCIPGYMIFRFLTTSGSLREVCALKHCHDRIKSFSFGFDLSSYNFWMEIAPLQLQPDYDCIQALLLPIDWMKPGSTLKKLLFKLI</sequence>
<dbReference type="GO" id="GO:0035725">
    <property type="term" value="P:sodium ion transmembrane transport"/>
    <property type="evidence" value="ECO:0007669"/>
    <property type="project" value="TreeGrafter"/>
</dbReference>
<dbReference type="PANTHER" id="PTHR11616:SF309">
    <property type="entry name" value="TRANSPORTER"/>
    <property type="match status" value="1"/>
</dbReference>
<evidence type="ECO:0000256" key="6">
    <source>
        <dbReference type="PIRSR" id="PIRSR600175-1"/>
    </source>
</evidence>
<keyword evidence="3 7" id="KW-0812">Transmembrane</keyword>
<feature type="transmembrane region" description="Helical" evidence="7">
    <location>
        <begin position="6"/>
        <end position="22"/>
    </location>
</feature>
<proteinExistence type="predicted"/>
<dbReference type="PROSITE" id="PS50267">
    <property type="entry name" value="NA_NEUROTRAN_SYMP_3"/>
    <property type="match status" value="1"/>
</dbReference>
<feature type="transmembrane region" description="Helical" evidence="7">
    <location>
        <begin position="128"/>
        <end position="149"/>
    </location>
</feature>
<feature type="transmembrane region" description="Helical" evidence="7">
    <location>
        <begin position="89"/>
        <end position="107"/>
    </location>
</feature>
<keyword evidence="5 7" id="KW-0472">Membrane</keyword>
<evidence type="ECO:0000313" key="8">
    <source>
        <dbReference type="EMBL" id="KAK2549901.1"/>
    </source>
</evidence>
<feature type="transmembrane region" description="Helical" evidence="7">
    <location>
        <begin position="161"/>
        <end position="184"/>
    </location>
</feature>
<evidence type="ECO:0000313" key="9">
    <source>
        <dbReference type="Proteomes" id="UP001249851"/>
    </source>
</evidence>
<keyword evidence="2" id="KW-0813">Transport</keyword>
<reference evidence="8" key="1">
    <citation type="journal article" date="2023" name="G3 (Bethesda)">
        <title>Whole genome assembly and annotation of the endangered Caribbean coral Acropora cervicornis.</title>
        <authorList>
            <person name="Selwyn J.D."/>
            <person name="Vollmer S.V."/>
        </authorList>
    </citation>
    <scope>NUCLEOTIDE SEQUENCE</scope>
    <source>
        <strain evidence="8">K2</strain>
    </source>
</reference>
<reference evidence="8" key="2">
    <citation type="journal article" date="2023" name="Science">
        <title>Genomic signatures of disease resistance in endangered staghorn corals.</title>
        <authorList>
            <person name="Vollmer S.V."/>
            <person name="Selwyn J.D."/>
            <person name="Despard B.A."/>
            <person name="Roesel C.L."/>
        </authorList>
    </citation>
    <scope>NUCLEOTIDE SEQUENCE</scope>
    <source>
        <strain evidence="8">K2</strain>
    </source>
</reference>
<dbReference type="GO" id="GO:0005886">
    <property type="term" value="C:plasma membrane"/>
    <property type="evidence" value="ECO:0007669"/>
    <property type="project" value="TreeGrafter"/>
</dbReference>
<feature type="binding site" evidence="6">
    <location>
        <position position="18"/>
    </location>
    <ligand>
        <name>Na(+)</name>
        <dbReference type="ChEBI" id="CHEBI:29101"/>
        <label>1</label>
    </ligand>
</feature>
<feature type="binding site" evidence="6">
    <location>
        <position position="21"/>
    </location>
    <ligand>
        <name>Na(+)</name>
        <dbReference type="ChEBI" id="CHEBI:29101"/>
        <label>1</label>
    </ligand>
</feature>